<dbReference type="CDD" id="cd22157">
    <property type="entry name" value="F-box_AtFBW1-like"/>
    <property type="match status" value="1"/>
</dbReference>
<comment type="caution">
    <text evidence="3">The sequence shown here is derived from an EMBL/GenBank/DDBJ whole genome shotgun (WGS) entry which is preliminary data.</text>
</comment>
<dbReference type="EMBL" id="JAUUTY010000006">
    <property type="protein sequence ID" value="KAK1614502.1"/>
    <property type="molecule type" value="Genomic_DNA"/>
</dbReference>
<dbReference type="InterPro" id="IPR050796">
    <property type="entry name" value="SCF_F-box_component"/>
</dbReference>
<dbReference type="PANTHER" id="PTHR31672:SF13">
    <property type="entry name" value="F-BOX PROTEIN CPR30-LIKE"/>
    <property type="match status" value="1"/>
</dbReference>
<dbReference type="SUPFAM" id="SSF81383">
    <property type="entry name" value="F-box domain"/>
    <property type="match status" value="1"/>
</dbReference>
<protein>
    <recommendedName>
        <fullName evidence="2">F-box domain-containing protein</fullName>
    </recommendedName>
</protein>
<sequence>MSPPNSPERRCRRRRRRLSSPTAAAMPAPAVSMADDLVFDVFSRLPVKSLCRFRCVSRGWHALISDPAFLAAHRARHTEPHFVVADHFGGLRVIDMDANVVSKVRDVSCSRVLSTSMDDLICLTKCRNDFAQVMDPATGKVLMYWPKQHDLPHMLGFGRAVPSGAYKIVYLGRDCMVLTLGDDIGWRVAPSPPGHQGQNLSSTIVVNGVIDNRVRHEVVGRRCVFHRQSVPLQSVYILDRRGRHLRRFDGSRQAACKPPPPCSSRGGNAGAQQVAELWH</sequence>
<evidence type="ECO:0000256" key="1">
    <source>
        <dbReference type="SAM" id="MobiDB-lite"/>
    </source>
</evidence>
<dbReference type="Gene3D" id="1.20.1280.50">
    <property type="match status" value="1"/>
</dbReference>
<dbReference type="SUPFAM" id="SSF50965">
    <property type="entry name" value="Galactose oxidase, central domain"/>
    <property type="match status" value="1"/>
</dbReference>
<keyword evidence="4" id="KW-1185">Reference proteome</keyword>
<dbReference type="AlphaFoldDB" id="A0AAD8R675"/>
<dbReference type="InterPro" id="IPR011043">
    <property type="entry name" value="Gal_Oxase/kelch_b-propeller"/>
</dbReference>
<dbReference type="PANTHER" id="PTHR31672">
    <property type="entry name" value="BNACNNG10540D PROTEIN"/>
    <property type="match status" value="1"/>
</dbReference>
<organism evidence="3 4">
    <name type="scientific">Lolium multiflorum</name>
    <name type="common">Italian ryegrass</name>
    <name type="synonym">Lolium perenne subsp. multiflorum</name>
    <dbReference type="NCBI Taxonomy" id="4521"/>
    <lineage>
        <taxon>Eukaryota</taxon>
        <taxon>Viridiplantae</taxon>
        <taxon>Streptophyta</taxon>
        <taxon>Embryophyta</taxon>
        <taxon>Tracheophyta</taxon>
        <taxon>Spermatophyta</taxon>
        <taxon>Magnoliopsida</taxon>
        <taxon>Liliopsida</taxon>
        <taxon>Poales</taxon>
        <taxon>Poaceae</taxon>
        <taxon>BOP clade</taxon>
        <taxon>Pooideae</taxon>
        <taxon>Poodae</taxon>
        <taxon>Poeae</taxon>
        <taxon>Poeae Chloroplast Group 2 (Poeae type)</taxon>
        <taxon>Loliodinae</taxon>
        <taxon>Loliinae</taxon>
        <taxon>Lolium</taxon>
    </lineage>
</organism>
<dbReference type="InterPro" id="IPR001810">
    <property type="entry name" value="F-box_dom"/>
</dbReference>
<dbReference type="Proteomes" id="UP001231189">
    <property type="component" value="Unassembled WGS sequence"/>
</dbReference>
<evidence type="ECO:0000313" key="4">
    <source>
        <dbReference type="Proteomes" id="UP001231189"/>
    </source>
</evidence>
<feature type="region of interest" description="Disordered" evidence="1">
    <location>
        <begin position="1"/>
        <end position="24"/>
    </location>
</feature>
<evidence type="ECO:0000259" key="2">
    <source>
        <dbReference type="SMART" id="SM00256"/>
    </source>
</evidence>
<name>A0AAD8R675_LOLMU</name>
<evidence type="ECO:0000313" key="3">
    <source>
        <dbReference type="EMBL" id="KAK1614502.1"/>
    </source>
</evidence>
<gene>
    <name evidence="3" type="ORF">QYE76_020019</name>
</gene>
<reference evidence="3" key="1">
    <citation type="submission" date="2023-07" db="EMBL/GenBank/DDBJ databases">
        <title>A chromosome-level genome assembly of Lolium multiflorum.</title>
        <authorList>
            <person name="Chen Y."/>
            <person name="Copetti D."/>
            <person name="Kolliker R."/>
            <person name="Studer B."/>
        </authorList>
    </citation>
    <scope>NUCLEOTIDE SEQUENCE</scope>
    <source>
        <strain evidence="3">02402/16</strain>
        <tissue evidence="3">Leaf</tissue>
    </source>
</reference>
<accession>A0AAD8R675</accession>
<feature type="region of interest" description="Disordered" evidence="1">
    <location>
        <begin position="249"/>
        <end position="270"/>
    </location>
</feature>
<dbReference type="SMART" id="SM00256">
    <property type="entry name" value="FBOX"/>
    <property type="match status" value="1"/>
</dbReference>
<proteinExistence type="predicted"/>
<dbReference type="InterPro" id="IPR036047">
    <property type="entry name" value="F-box-like_dom_sf"/>
</dbReference>
<dbReference type="Pfam" id="PF00646">
    <property type="entry name" value="F-box"/>
    <property type="match status" value="1"/>
</dbReference>
<feature type="domain" description="F-box" evidence="2">
    <location>
        <begin position="33"/>
        <end position="73"/>
    </location>
</feature>